<comment type="caution">
    <text evidence="2">The sequence shown here is derived from an EMBL/GenBank/DDBJ whole genome shotgun (WGS) entry which is preliminary data.</text>
</comment>
<accession>A0AAI9N599</accession>
<evidence type="ECO:0000256" key="1">
    <source>
        <dbReference type="SAM" id="Phobius"/>
    </source>
</evidence>
<keyword evidence="1" id="KW-0812">Transmembrane</keyword>
<protein>
    <submittedName>
        <fullName evidence="2">Uncharacterized protein</fullName>
    </submittedName>
</protein>
<sequence length="190" mass="21444">MQADYATILQWIYLFNSLALAQLALKQLGRRRKARQLEQGFRAAQTSDWRATAPDFLFARLGKPHAQVEQDDGSTLQRWRGERHWLDAVYRDGQCQSVEISAHQEESFPTVNTYFNCAVLAALACAWKFSGLADAPELPVAAAAKQYLSNFIVFVAGAWLLSFVLKRQRMLLNLGCITMVVLALPLLNWP</sequence>
<evidence type="ECO:0000313" key="2">
    <source>
        <dbReference type="EMBL" id="EOA06067.1"/>
    </source>
</evidence>
<feature type="transmembrane region" description="Helical" evidence="1">
    <location>
        <begin position="147"/>
        <end position="165"/>
    </location>
</feature>
<dbReference type="Proteomes" id="UP000006772">
    <property type="component" value="Unassembled WGS sequence"/>
</dbReference>
<evidence type="ECO:0000313" key="3">
    <source>
        <dbReference type="Proteomes" id="UP000006772"/>
    </source>
</evidence>
<feature type="transmembrane region" description="Helical" evidence="1">
    <location>
        <begin position="6"/>
        <end position="25"/>
    </location>
</feature>
<organism evidence="2 3">
    <name type="scientific">Herbaspirillum frisingense GSF30</name>
    <dbReference type="NCBI Taxonomy" id="864073"/>
    <lineage>
        <taxon>Bacteria</taxon>
        <taxon>Pseudomonadati</taxon>
        <taxon>Pseudomonadota</taxon>
        <taxon>Betaproteobacteria</taxon>
        <taxon>Burkholderiales</taxon>
        <taxon>Oxalobacteraceae</taxon>
        <taxon>Herbaspirillum</taxon>
    </lineage>
</organism>
<dbReference type="AlphaFoldDB" id="A0AAI9N599"/>
<keyword evidence="1" id="KW-1133">Transmembrane helix</keyword>
<dbReference type="EMBL" id="AEEC02000004">
    <property type="protein sequence ID" value="EOA06067.1"/>
    <property type="molecule type" value="Genomic_DNA"/>
</dbReference>
<feature type="transmembrane region" description="Helical" evidence="1">
    <location>
        <begin position="171"/>
        <end position="189"/>
    </location>
</feature>
<proteinExistence type="predicted"/>
<reference evidence="2 3" key="1">
    <citation type="journal article" date="2013" name="Front. Microbiol.">
        <title>The genome of the endophytic bacterium H. frisingense GSF30(T) identifies diverse strategies in the Herbaspirillum genus to interact with plants.</title>
        <authorList>
            <person name="Straub D."/>
            <person name="Rothballer M."/>
            <person name="Hartmann A."/>
            <person name="Ludewig U."/>
        </authorList>
    </citation>
    <scope>NUCLEOTIDE SEQUENCE [LARGE SCALE GENOMIC DNA]</scope>
    <source>
        <strain evidence="2 3">GSF30</strain>
    </source>
</reference>
<gene>
    <name evidence="2" type="ORF">HFRIS_004483</name>
</gene>
<dbReference type="RefSeq" id="WP_006462051.1">
    <property type="nucleotide sequence ID" value="NZ_AEEC02000004.1"/>
</dbReference>
<name>A0AAI9N599_9BURK</name>
<keyword evidence="1" id="KW-0472">Membrane</keyword>